<keyword evidence="1" id="KW-0472">Membrane</keyword>
<gene>
    <name evidence="2" type="ORF">QP939_28960</name>
</gene>
<feature type="transmembrane region" description="Helical" evidence="1">
    <location>
        <begin position="12"/>
        <end position="35"/>
    </location>
</feature>
<reference evidence="2 3" key="1">
    <citation type="submission" date="2023-06" db="EMBL/GenBank/DDBJ databases">
        <authorList>
            <person name="Oyuntsetseg B."/>
            <person name="Kim S.B."/>
        </authorList>
    </citation>
    <scope>NUCLEOTIDE SEQUENCE [LARGE SCALE GENOMIC DNA]</scope>
    <source>
        <strain evidence="2 3">2-2</strain>
    </source>
</reference>
<dbReference type="EMBL" id="CP127173">
    <property type="protein sequence ID" value="WIV52965.1"/>
    <property type="molecule type" value="Genomic_DNA"/>
</dbReference>
<keyword evidence="1" id="KW-1133">Transmembrane helix</keyword>
<evidence type="ECO:0000313" key="3">
    <source>
        <dbReference type="Proteomes" id="UP001227101"/>
    </source>
</evidence>
<keyword evidence="3" id="KW-1185">Reference proteome</keyword>
<dbReference type="Proteomes" id="UP001227101">
    <property type="component" value="Chromosome"/>
</dbReference>
<protein>
    <submittedName>
        <fullName evidence="2">Uncharacterized protein</fullName>
    </submittedName>
</protein>
<name>A0ABY8XCS7_9PSEU</name>
<sequence length="51" mass="5741">MIASLWRILPGPVWLRAVLMAVLLVGICIGLWFGLYPLLDDWFLSTSPVLN</sequence>
<accession>A0ABY8XCS7</accession>
<dbReference type="RefSeq" id="WP_285449363.1">
    <property type="nucleotide sequence ID" value="NZ_CP127173.1"/>
</dbReference>
<organism evidence="2 3">
    <name type="scientific">Amycolatopsis nalaikhensis</name>
    <dbReference type="NCBI Taxonomy" id="715472"/>
    <lineage>
        <taxon>Bacteria</taxon>
        <taxon>Bacillati</taxon>
        <taxon>Actinomycetota</taxon>
        <taxon>Actinomycetes</taxon>
        <taxon>Pseudonocardiales</taxon>
        <taxon>Pseudonocardiaceae</taxon>
        <taxon>Amycolatopsis</taxon>
    </lineage>
</organism>
<proteinExistence type="predicted"/>
<evidence type="ECO:0000313" key="2">
    <source>
        <dbReference type="EMBL" id="WIV52965.1"/>
    </source>
</evidence>
<keyword evidence="1" id="KW-0812">Transmembrane</keyword>
<evidence type="ECO:0000256" key="1">
    <source>
        <dbReference type="SAM" id="Phobius"/>
    </source>
</evidence>